<dbReference type="InterPro" id="IPR032861">
    <property type="entry name" value="TAXi_N"/>
</dbReference>
<keyword evidence="3" id="KW-0964">Secreted</keyword>
<dbReference type="Proteomes" id="UP001634393">
    <property type="component" value="Unassembled WGS sequence"/>
</dbReference>
<evidence type="ECO:0000313" key="11">
    <source>
        <dbReference type="EMBL" id="KAL3832868.1"/>
    </source>
</evidence>
<dbReference type="AlphaFoldDB" id="A0ABD3T8E7"/>
<evidence type="ECO:0000256" key="1">
    <source>
        <dbReference type="ARBA" id="ARBA00004613"/>
    </source>
</evidence>
<keyword evidence="12" id="KW-1185">Reference proteome</keyword>
<keyword evidence="7" id="KW-0378">Hydrolase</keyword>
<feature type="signal peptide" evidence="9">
    <location>
        <begin position="1"/>
        <end position="19"/>
    </location>
</feature>
<dbReference type="GO" id="GO:0006508">
    <property type="term" value="P:proteolysis"/>
    <property type="evidence" value="ECO:0007669"/>
    <property type="project" value="UniProtKB-KW"/>
</dbReference>
<dbReference type="PROSITE" id="PS51767">
    <property type="entry name" value="PEPTIDASE_A1"/>
    <property type="match status" value="1"/>
</dbReference>
<evidence type="ECO:0000256" key="3">
    <source>
        <dbReference type="ARBA" id="ARBA00022525"/>
    </source>
</evidence>
<dbReference type="EMBL" id="JBJXBP010000004">
    <property type="protein sequence ID" value="KAL3832868.1"/>
    <property type="molecule type" value="Genomic_DNA"/>
</dbReference>
<evidence type="ECO:0000313" key="12">
    <source>
        <dbReference type="Proteomes" id="UP001634393"/>
    </source>
</evidence>
<gene>
    <name evidence="11" type="ORF">ACJIZ3_007604</name>
</gene>
<keyword evidence="6" id="KW-0064">Aspartyl protease</keyword>
<evidence type="ECO:0000256" key="8">
    <source>
        <dbReference type="ARBA" id="ARBA00023180"/>
    </source>
</evidence>
<dbReference type="GO" id="GO:0004190">
    <property type="term" value="F:aspartic-type endopeptidase activity"/>
    <property type="evidence" value="ECO:0007669"/>
    <property type="project" value="UniProtKB-KW"/>
</dbReference>
<comment type="subcellular location">
    <subcellularLocation>
        <location evidence="1">Secreted</location>
    </subcellularLocation>
</comment>
<dbReference type="GO" id="GO:0005576">
    <property type="term" value="C:extracellular region"/>
    <property type="evidence" value="ECO:0007669"/>
    <property type="project" value="UniProtKB-SubCell"/>
</dbReference>
<evidence type="ECO:0000259" key="10">
    <source>
        <dbReference type="PROSITE" id="PS51767"/>
    </source>
</evidence>
<dbReference type="Pfam" id="PF14541">
    <property type="entry name" value="TAXi_C"/>
    <property type="match status" value="1"/>
</dbReference>
<feature type="domain" description="Peptidase A1" evidence="10">
    <location>
        <begin position="68"/>
        <end position="405"/>
    </location>
</feature>
<dbReference type="InterPro" id="IPR032799">
    <property type="entry name" value="TAXi_C"/>
</dbReference>
<comment type="similarity">
    <text evidence="2">Belongs to the peptidase A1 family.</text>
</comment>
<evidence type="ECO:0000256" key="9">
    <source>
        <dbReference type="SAM" id="SignalP"/>
    </source>
</evidence>
<dbReference type="FunFam" id="2.40.70.10:FF:000050">
    <property type="entry name" value="Aspartic proteinase CDR1"/>
    <property type="match status" value="1"/>
</dbReference>
<dbReference type="PANTHER" id="PTHR47967">
    <property type="entry name" value="OS07G0603500 PROTEIN-RELATED"/>
    <property type="match status" value="1"/>
</dbReference>
<organism evidence="11 12">
    <name type="scientific">Penstemon smallii</name>
    <dbReference type="NCBI Taxonomy" id="265156"/>
    <lineage>
        <taxon>Eukaryota</taxon>
        <taxon>Viridiplantae</taxon>
        <taxon>Streptophyta</taxon>
        <taxon>Embryophyta</taxon>
        <taxon>Tracheophyta</taxon>
        <taxon>Spermatophyta</taxon>
        <taxon>Magnoliopsida</taxon>
        <taxon>eudicotyledons</taxon>
        <taxon>Gunneridae</taxon>
        <taxon>Pentapetalae</taxon>
        <taxon>asterids</taxon>
        <taxon>lamiids</taxon>
        <taxon>Lamiales</taxon>
        <taxon>Plantaginaceae</taxon>
        <taxon>Cheloneae</taxon>
        <taxon>Penstemon</taxon>
    </lineage>
</organism>
<dbReference type="InterPro" id="IPR033121">
    <property type="entry name" value="PEPTIDASE_A1"/>
</dbReference>
<dbReference type="InterPro" id="IPR021109">
    <property type="entry name" value="Peptidase_aspartic_dom_sf"/>
</dbReference>
<dbReference type="PANTHER" id="PTHR47967:SF125">
    <property type="entry name" value="PEPTIDASE A1 DOMAIN-CONTAINING PROTEIN"/>
    <property type="match status" value="1"/>
</dbReference>
<dbReference type="CDD" id="cd05476">
    <property type="entry name" value="pepsin_A_like_plant"/>
    <property type="match status" value="1"/>
</dbReference>
<evidence type="ECO:0000256" key="2">
    <source>
        <dbReference type="ARBA" id="ARBA00007447"/>
    </source>
</evidence>
<evidence type="ECO:0000256" key="5">
    <source>
        <dbReference type="ARBA" id="ARBA00022729"/>
    </source>
</evidence>
<dbReference type="Gene3D" id="2.40.70.10">
    <property type="entry name" value="Acid Proteases"/>
    <property type="match status" value="2"/>
</dbReference>
<evidence type="ECO:0000256" key="7">
    <source>
        <dbReference type="ARBA" id="ARBA00022801"/>
    </source>
</evidence>
<feature type="chain" id="PRO_5044861495" description="Peptidase A1 domain-containing protein" evidence="9">
    <location>
        <begin position="20"/>
        <end position="412"/>
    </location>
</feature>
<comment type="caution">
    <text evidence="11">The sequence shown here is derived from an EMBL/GenBank/DDBJ whole genome shotgun (WGS) entry which is preliminary data.</text>
</comment>
<evidence type="ECO:0000256" key="4">
    <source>
        <dbReference type="ARBA" id="ARBA00022670"/>
    </source>
</evidence>
<sequence length="412" mass="45342">MIFQSIFIIIICIVSMSSCHVTAEAKKNTIGFSVDLIHRDSPLSPSYDSSLSSSQRLTNMLRRSYTQYIMSYTIGSPPIPSLGIADTGSDIIWTQCRPCTQCFNQTLPFFEPKRSSTYKTVPCSSDSCRTLPEATCNKKNKTCLFSELYGDGSFANGDVATDTLTLDTTTKEIVSVPNVVFGCANRNGGIFTAGESGIVGLGSGKVSLVSQLGSSIQGKFSYCLVSPSYSAKKRSKLNFGDNALVLGEGSVTTPMISNLRDPYYYLTLEGISIGNQRLAVSDDPKEVIRRNIIIDSGTTLTFIPEKLSEKLENALDKVLKLKRVSDPKKELDVCYFSKKDIKFSEFVVHFKGADVKLNPENFLLRKSNDTVCLTFVTDNFPIYGNLAQMNFLVGYDLVKQTVSFKPTDCSKL</sequence>
<keyword evidence="8" id="KW-0325">Glycoprotein</keyword>
<dbReference type="SUPFAM" id="SSF50630">
    <property type="entry name" value="Acid proteases"/>
    <property type="match status" value="1"/>
</dbReference>
<keyword evidence="4" id="KW-0645">Protease</keyword>
<dbReference type="InterPro" id="IPR034161">
    <property type="entry name" value="Pepsin-like_plant"/>
</dbReference>
<proteinExistence type="inferred from homology"/>
<keyword evidence="5 9" id="KW-0732">Signal</keyword>
<name>A0ABD3T8E7_9LAMI</name>
<dbReference type="Pfam" id="PF14543">
    <property type="entry name" value="TAXi_N"/>
    <property type="match status" value="1"/>
</dbReference>
<protein>
    <recommendedName>
        <fullName evidence="10">Peptidase A1 domain-containing protein</fullName>
    </recommendedName>
</protein>
<evidence type="ECO:0000256" key="6">
    <source>
        <dbReference type="ARBA" id="ARBA00022750"/>
    </source>
</evidence>
<reference evidence="11 12" key="1">
    <citation type="submission" date="2024-12" db="EMBL/GenBank/DDBJ databases">
        <title>The unique morphological basis and parallel evolutionary history of personate flowers in Penstemon.</title>
        <authorList>
            <person name="Depatie T.H."/>
            <person name="Wessinger C.A."/>
        </authorList>
    </citation>
    <scope>NUCLEOTIDE SEQUENCE [LARGE SCALE GENOMIC DNA]</scope>
    <source>
        <strain evidence="11">WTNN_2</strain>
        <tissue evidence="11">Leaf</tissue>
    </source>
</reference>
<accession>A0ABD3T8E7</accession>
<dbReference type="InterPro" id="IPR051708">
    <property type="entry name" value="Plant_Aspart_Prot_A1"/>
</dbReference>
<dbReference type="FunFam" id="2.40.70.10:FF:000016">
    <property type="entry name" value="Probable aspartic protease At2g35615"/>
    <property type="match status" value="1"/>
</dbReference>